<feature type="domain" description="GAG-pre-integrase" evidence="6">
    <location>
        <begin position="395"/>
        <end position="448"/>
    </location>
</feature>
<comment type="caution">
    <text evidence="8">The sequence shown here is derived from an EMBL/GenBank/DDBJ whole genome shotgun (WGS) entry which is preliminary data.</text>
</comment>
<proteinExistence type="predicted"/>
<evidence type="ECO:0000256" key="1">
    <source>
        <dbReference type="ARBA" id="ARBA00004496"/>
    </source>
</evidence>
<evidence type="ECO:0000256" key="5">
    <source>
        <dbReference type="SAM" id="MobiDB-lite"/>
    </source>
</evidence>
<keyword evidence="2" id="KW-0963">Cytoplasm</keyword>
<dbReference type="EMBL" id="JANEYF010003239">
    <property type="protein sequence ID" value="KAJ8938026.1"/>
    <property type="molecule type" value="Genomic_DNA"/>
</dbReference>
<dbReference type="AlphaFoldDB" id="A0AAV8XHL6"/>
<keyword evidence="3 4" id="KW-0175">Coiled coil</keyword>
<dbReference type="InterPro" id="IPR045329">
    <property type="entry name" value="LZTS"/>
</dbReference>
<feature type="region of interest" description="Disordered" evidence="5">
    <location>
        <begin position="451"/>
        <end position="479"/>
    </location>
</feature>
<evidence type="ECO:0000256" key="4">
    <source>
        <dbReference type="SAM" id="Coils"/>
    </source>
</evidence>
<evidence type="ECO:0000313" key="9">
    <source>
        <dbReference type="Proteomes" id="UP001162156"/>
    </source>
</evidence>
<dbReference type="Pfam" id="PF14223">
    <property type="entry name" value="Retrotran_gag_2"/>
    <property type="match status" value="1"/>
</dbReference>
<reference evidence="8" key="1">
    <citation type="journal article" date="2023" name="Insect Mol. Biol.">
        <title>Genome sequencing provides insights into the evolution of gene families encoding plant cell wall-degrading enzymes in longhorned beetles.</title>
        <authorList>
            <person name="Shin N.R."/>
            <person name="Okamura Y."/>
            <person name="Kirsch R."/>
            <person name="Pauchet Y."/>
        </authorList>
    </citation>
    <scope>NUCLEOTIDE SEQUENCE</scope>
    <source>
        <strain evidence="8">RBIC_L_NR</strain>
    </source>
</reference>
<comment type="subcellular location">
    <subcellularLocation>
        <location evidence="1">Cytoplasm</location>
    </subcellularLocation>
</comment>
<organism evidence="8 9">
    <name type="scientific">Rhamnusium bicolor</name>
    <dbReference type="NCBI Taxonomy" id="1586634"/>
    <lineage>
        <taxon>Eukaryota</taxon>
        <taxon>Metazoa</taxon>
        <taxon>Ecdysozoa</taxon>
        <taxon>Arthropoda</taxon>
        <taxon>Hexapoda</taxon>
        <taxon>Insecta</taxon>
        <taxon>Pterygota</taxon>
        <taxon>Neoptera</taxon>
        <taxon>Endopterygota</taxon>
        <taxon>Coleoptera</taxon>
        <taxon>Polyphaga</taxon>
        <taxon>Cucujiformia</taxon>
        <taxon>Chrysomeloidea</taxon>
        <taxon>Cerambycidae</taxon>
        <taxon>Lepturinae</taxon>
        <taxon>Rhagiini</taxon>
        <taxon>Rhamnusium</taxon>
    </lineage>
</organism>
<evidence type="ECO:0000313" key="8">
    <source>
        <dbReference type="EMBL" id="KAJ8938026.1"/>
    </source>
</evidence>
<dbReference type="Pfam" id="PF06818">
    <property type="entry name" value="Fez1"/>
    <property type="match status" value="1"/>
</dbReference>
<feature type="domain" description="Retrovirus-related Pol polyprotein from transposon TNT 1-94-like beta-barrel" evidence="7">
    <location>
        <begin position="270"/>
        <end position="354"/>
    </location>
</feature>
<sequence>MATATKFEFGNIPKFDGSNFQLWKFSIQILLKAEKLLSVVDGTDCEPVDKNTTEWATWDTRNSRAQVLLLATITQNQIQYLINCENAAKMWARLMSIHEQKTEISKELLWQRFYEYRMSENAKIAEHISAIELLVKQLKDVNENISNSAICSKVINSLPPRFNSFRTAWDSVSHEQQTFENLTARLLKEETRMMSDNSETSHLALEVKTLQSKLEATRLKKKKGHWARECKKRIEDLEKNKGGPKSDSSAYICDISSLYSASINVEENEWICDSGASVHMTSERKWFTELKPIDKPIYVKIANDKMIAATGTGTIEIQAFVDRKWHDRVMYDVLYIPELSRSLFSVGVMTDKNFTHHSYKNRCEFRDRDGKVSCVGTRNNNFWVMNFRVKTPPECNISSKSSMKLWHDRLGHINCNTIKKTVDKNMVKNLHIDNKEEFFCEPCQLGKQISDESTETDQDNVEDDEDFEFDGDAGNNENVEPKQLRDRNQISLGPPCIYLSQCSPRGVFYILFLLFQGKVVIRPIAFKPAAMTPSARFGITGERYGSTPILTRPGSRLTLYGSSNDLHQQNVTLNNYSLDRKLRSSCPSASSSPPLAMSSLSSLPHSHKLINYDSLESVRKSPISNTDHSIINKNPYRLISASTGGSLMDLTPSPSDSGVSELEAALRDRDSELAYLRQTMEHNEQVIFRVYQEKEKVWERELKDLNIGADAHDADVPAAAGQEAALWRDTTSQFAERTAEAGGGCFEEQAGGDGMGTLPKDWGDVVAQDSVEECQNDQTNKCQELLQVRTDHRELREQLEEKDKEIEELRISNSSKDDAIANLKEEIKSSIEKNYEDISETERLRAEVRELREELSDMSLNDYSGVEPGRAQRGQLITHEDSIEDIEIQKLNGEFTEEKIYTSTEVEKLRTDLEIKTKQFENERRTWAQEKEKVLRYQRHLQMNYVQMFRRTRVLEQEIESLTIELELDKTGVKKKLDLSQTIEL</sequence>
<dbReference type="Proteomes" id="UP001162156">
    <property type="component" value="Unassembled WGS sequence"/>
</dbReference>
<dbReference type="InterPro" id="IPR054722">
    <property type="entry name" value="PolX-like_BBD"/>
</dbReference>
<dbReference type="GO" id="GO:0005737">
    <property type="term" value="C:cytoplasm"/>
    <property type="evidence" value="ECO:0007669"/>
    <property type="project" value="UniProtKB-SubCell"/>
</dbReference>
<dbReference type="PANTHER" id="PTHR19354">
    <property type="entry name" value="ZIPPER PUTATIVE TUMOR SUPPRESSOR 2 HOMOLOG-LIKE PROTEIN-RELATED"/>
    <property type="match status" value="1"/>
</dbReference>
<evidence type="ECO:0000259" key="6">
    <source>
        <dbReference type="Pfam" id="PF13976"/>
    </source>
</evidence>
<gene>
    <name evidence="8" type="ORF">NQ314_011623</name>
</gene>
<name>A0AAV8XHL6_9CUCU</name>
<accession>A0AAV8XHL6</accession>
<evidence type="ECO:0000256" key="3">
    <source>
        <dbReference type="ARBA" id="ARBA00023054"/>
    </source>
</evidence>
<dbReference type="Pfam" id="PF22936">
    <property type="entry name" value="Pol_BBD"/>
    <property type="match status" value="1"/>
</dbReference>
<dbReference type="InterPro" id="IPR025724">
    <property type="entry name" value="GAG-pre-integrase_dom"/>
</dbReference>
<protein>
    <recommendedName>
        <fullName evidence="10">GAG-pre-integrase domain-containing protein</fullName>
    </recommendedName>
</protein>
<evidence type="ECO:0000259" key="7">
    <source>
        <dbReference type="Pfam" id="PF22936"/>
    </source>
</evidence>
<evidence type="ECO:0008006" key="10">
    <source>
        <dbReference type="Google" id="ProtNLM"/>
    </source>
</evidence>
<evidence type="ECO:0000256" key="2">
    <source>
        <dbReference type="ARBA" id="ARBA00022490"/>
    </source>
</evidence>
<dbReference type="Pfam" id="PF13976">
    <property type="entry name" value="gag_pre-integrs"/>
    <property type="match status" value="1"/>
</dbReference>
<feature type="coiled-coil region" evidence="4">
    <location>
        <begin position="782"/>
        <end position="861"/>
    </location>
</feature>
<dbReference type="PANTHER" id="PTHR19354:SF2">
    <property type="entry name" value="LEUCINE-RICH REPEAT-CONTAINING PROTEIN DDB_G0290503"/>
    <property type="match status" value="1"/>
</dbReference>
<keyword evidence="9" id="KW-1185">Reference proteome</keyword>
<feature type="compositionally biased region" description="Acidic residues" evidence="5">
    <location>
        <begin position="452"/>
        <end position="471"/>
    </location>
</feature>